<dbReference type="RefSeq" id="XP_018746884.1">
    <property type="nucleotide sequence ID" value="XM_018904277.1"/>
</dbReference>
<gene>
    <name evidence="2" type="ORF">FVEG_15161</name>
</gene>
<dbReference type="GeneID" id="30072037"/>
<dbReference type="Proteomes" id="UP000009096">
    <property type="component" value="Chromosome 5"/>
</dbReference>
<dbReference type="KEGG" id="fvr:FVEG_15161"/>
<evidence type="ECO:0000256" key="1">
    <source>
        <dbReference type="SAM" id="MobiDB-lite"/>
    </source>
</evidence>
<accession>W7LMR9</accession>
<evidence type="ECO:0000313" key="3">
    <source>
        <dbReference type="Proteomes" id="UP000009096"/>
    </source>
</evidence>
<dbReference type="VEuPathDB" id="FungiDB:FVEG_15161"/>
<name>W7LMR9_GIBM7</name>
<protein>
    <submittedName>
        <fullName evidence="2">Uncharacterized protein</fullName>
    </submittedName>
</protein>
<sequence length="79" mass="8574">MPVALGLFPDSSIPHWAPLSASAQGYSRPSDAPQAITSHLTPETSPHQAQGLLCSFQPGEIPWHWQLAGDGARWTEDRL</sequence>
<dbReference type="EMBL" id="DS022244">
    <property type="protein sequence ID" value="EWG40693.1"/>
    <property type="molecule type" value="Genomic_DNA"/>
</dbReference>
<evidence type="ECO:0000313" key="2">
    <source>
        <dbReference type="EMBL" id="EWG40693.1"/>
    </source>
</evidence>
<organism evidence="2 3">
    <name type="scientific">Gibberella moniliformis (strain M3125 / FGSC 7600)</name>
    <name type="common">Maize ear and stalk rot fungus</name>
    <name type="synonym">Fusarium verticillioides</name>
    <dbReference type="NCBI Taxonomy" id="334819"/>
    <lineage>
        <taxon>Eukaryota</taxon>
        <taxon>Fungi</taxon>
        <taxon>Dikarya</taxon>
        <taxon>Ascomycota</taxon>
        <taxon>Pezizomycotina</taxon>
        <taxon>Sordariomycetes</taxon>
        <taxon>Hypocreomycetidae</taxon>
        <taxon>Hypocreales</taxon>
        <taxon>Nectriaceae</taxon>
        <taxon>Fusarium</taxon>
        <taxon>Fusarium fujikuroi species complex</taxon>
    </lineage>
</organism>
<dbReference type="EMBL" id="CM000582">
    <property type="protein sequence ID" value="EWG40693.1"/>
    <property type="molecule type" value="Genomic_DNA"/>
</dbReference>
<feature type="compositionally biased region" description="Polar residues" evidence="1">
    <location>
        <begin position="35"/>
        <end position="47"/>
    </location>
</feature>
<dbReference type="AlphaFoldDB" id="W7LMR9"/>
<keyword evidence="3" id="KW-1185">Reference proteome</keyword>
<proteinExistence type="predicted"/>
<feature type="region of interest" description="Disordered" evidence="1">
    <location>
        <begin position="21"/>
        <end position="47"/>
    </location>
</feature>
<reference evidence="2 3" key="1">
    <citation type="journal article" date="2010" name="Nature">
        <title>Comparative genomics reveals mobile pathogenicity chromosomes in Fusarium.</title>
        <authorList>
            <person name="Ma L.J."/>
            <person name="van der Does H.C."/>
            <person name="Borkovich K.A."/>
            <person name="Coleman J.J."/>
            <person name="Daboussi M.J."/>
            <person name="Di Pietro A."/>
            <person name="Dufresne M."/>
            <person name="Freitag M."/>
            <person name="Grabherr M."/>
            <person name="Henrissat B."/>
            <person name="Houterman P.M."/>
            <person name="Kang S."/>
            <person name="Shim W.B."/>
            <person name="Woloshuk C."/>
            <person name="Xie X."/>
            <person name="Xu J.R."/>
            <person name="Antoniw J."/>
            <person name="Baker S.E."/>
            <person name="Bluhm B.H."/>
            <person name="Breakspear A."/>
            <person name="Brown D.W."/>
            <person name="Butchko R.A."/>
            <person name="Chapman S."/>
            <person name="Coulson R."/>
            <person name="Coutinho P.M."/>
            <person name="Danchin E.G."/>
            <person name="Diener A."/>
            <person name="Gale L.R."/>
            <person name="Gardiner D.M."/>
            <person name="Goff S."/>
            <person name="Hammond-Kosack K.E."/>
            <person name="Hilburn K."/>
            <person name="Hua-Van A."/>
            <person name="Jonkers W."/>
            <person name="Kazan K."/>
            <person name="Kodira C.D."/>
            <person name="Koehrsen M."/>
            <person name="Kumar L."/>
            <person name="Lee Y.H."/>
            <person name="Li L."/>
            <person name="Manners J.M."/>
            <person name="Miranda-Saavedra D."/>
            <person name="Mukherjee M."/>
            <person name="Park G."/>
            <person name="Park J."/>
            <person name="Park S.Y."/>
            <person name="Proctor R.H."/>
            <person name="Regev A."/>
            <person name="Ruiz-Roldan M.C."/>
            <person name="Sain D."/>
            <person name="Sakthikumar S."/>
            <person name="Sykes S."/>
            <person name="Schwartz D.C."/>
            <person name="Turgeon B.G."/>
            <person name="Wapinski I."/>
            <person name="Yoder O."/>
            <person name="Young S."/>
            <person name="Zeng Q."/>
            <person name="Zhou S."/>
            <person name="Galagan J."/>
            <person name="Cuomo C.A."/>
            <person name="Kistler H.C."/>
            <person name="Rep M."/>
        </authorList>
    </citation>
    <scope>NUCLEOTIDE SEQUENCE [LARGE SCALE GENOMIC DNA]</scope>
    <source>
        <strain evidence="3">M3125 / FGSC 7600</strain>
    </source>
</reference>